<dbReference type="RefSeq" id="WP_208178727.1">
    <property type="nucleotide sequence ID" value="NZ_JAGETZ010000023.1"/>
</dbReference>
<dbReference type="Proteomes" id="UP000664369">
    <property type="component" value="Unassembled WGS sequence"/>
</dbReference>
<accession>A0ABS3QNX9</accession>
<evidence type="ECO:0000313" key="2">
    <source>
        <dbReference type="Proteomes" id="UP000664369"/>
    </source>
</evidence>
<organism evidence="1 2">
    <name type="scientific">Hymenobacter negativus</name>
    <dbReference type="NCBI Taxonomy" id="2795026"/>
    <lineage>
        <taxon>Bacteria</taxon>
        <taxon>Pseudomonadati</taxon>
        <taxon>Bacteroidota</taxon>
        <taxon>Cytophagia</taxon>
        <taxon>Cytophagales</taxon>
        <taxon>Hymenobacteraceae</taxon>
        <taxon>Hymenobacter</taxon>
    </lineage>
</organism>
<gene>
    <name evidence="1" type="ORF">J4E00_28255</name>
</gene>
<protein>
    <submittedName>
        <fullName evidence="1">T9SS type A sorting domain-containing protein</fullName>
    </submittedName>
</protein>
<comment type="caution">
    <text evidence="1">The sequence shown here is derived from an EMBL/GenBank/DDBJ whole genome shotgun (WGS) entry which is preliminary data.</text>
</comment>
<evidence type="ECO:0000313" key="1">
    <source>
        <dbReference type="EMBL" id="MBO2012988.1"/>
    </source>
</evidence>
<name>A0ABS3QNX9_9BACT</name>
<reference evidence="1 2" key="1">
    <citation type="submission" date="2021-03" db="EMBL/GenBank/DDBJ databases">
        <authorList>
            <person name="Kim M.K."/>
        </authorList>
    </citation>
    <scope>NUCLEOTIDE SEQUENCE [LARGE SCALE GENOMIC DNA]</scope>
    <source>
        <strain evidence="1 2">BT442</strain>
    </source>
</reference>
<keyword evidence="2" id="KW-1185">Reference proteome</keyword>
<dbReference type="InterPro" id="IPR028994">
    <property type="entry name" value="Integrin_alpha_N"/>
</dbReference>
<proteinExistence type="predicted"/>
<dbReference type="EMBL" id="JAGETZ010000023">
    <property type="protein sequence ID" value="MBO2012988.1"/>
    <property type="molecule type" value="Genomic_DNA"/>
</dbReference>
<sequence length="167" mass="16927">MLLNNGSGAFGTNRLIGVRGFPSSVAVGDVDGDLDALTANYSSIFTNQSDDLDEDGDLDLVTANDGTSTGTVSIRLNQFVLSVNPGNASASGQPLILSPNPSRAASVVAVTGLRARAQVHVFDVLGRAVVMATANAAGAVWLELPVGMAPGLYGLRGGGRAACLVVE</sequence>
<dbReference type="SUPFAM" id="SSF69318">
    <property type="entry name" value="Integrin alpha N-terminal domain"/>
    <property type="match status" value="1"/>
</dbReference>